<evidence type="ECO:0000256" key="1">
    <source>
        <dbReference type="SAM" id="Phobius"/>
    </source>
</evidence>
<evidence type="ECO:0000313" key="2">
    <source>
        <dbReference type="EMBL" id="QQR92918.1"/>
    </source>
</evidence>
<feature type="transmembrane region" description="Helical" evidence="1">
    <location>
        <begin position="5"/>
        <end position="22"/>
    </location>
</feature>
<keyword evidence="1" id="KW-0472">Membrane</keyword>
<dbReference type="EMBL" id="CP064981">
    <property type="protein sequence ID" value="QQR92918.1"/>
    <property type="molecule type" value="Genomic_DNA"/>
</dbReference>
<keyword evidence="1" id="KW-1133">Transmembrane helix</keyword>
<gene>
    <name evidence="2" type="ORF">IPJ89_01580</name>
</gene>
<sequence length="211" mass="23455">MEKNYLLLIGILVIGFVGGYLFHSPIIETDHVETNSDSVKLTEAKTYFDSPASQGYTDLTHNSIPTKMSLQGRVTDFNDAEIDDANLGVKISDANSCSSQVFFDYNYFGAIQDGSFNVLLGQNEVLPLNYNKDYYMCLYVNGEQLSGPQVFRGGQGEVHSEQLFDGNATVPLDVNYVKIRNDLNVVGDIQLGCGRIYWDNNNHAINIQVNC</sequence>
<reference evidence="2" key="1">
    <citation type="submission" date="2020-11" db="EMBL/GenBank/DDBJ databases">
        <title>Connecting structure to function with the recovery of over 1000 high-quality activated sludge metagenome-assembled genomes encoding full-length rRNA genes using long-read sequencing.</title>
        <authorList>
            <person name="Singleton C.M."/>
            <person name="Petriglieri F."/>
            <person name="Kristensen J.M."/>
            <person name="Kirkegaard R.H."/>
            <person name="Michaelsen T.Y."/>
            <person name="Andersen M.H."/>
            <person name="Karst S.M."/>
            <person name="Dueholm M.S."/>
            <person name="Nielsen P.H."/>
            <person name="Albertsen M."/>
        </authorList>
    </citation>
    <scope>NUCLEOTIDE SEQUENCE</scope>
    <source>
        <strain evidence="2">Fred_18-Q3-R57-64_BAT3C.431</strain>
    </source>
</reference>
<protein>
    <submittedName>
        <fullName evidence="2">Uncharacterized protein</fullName>
    </submittedName>
</protein>
<dbReference type="AlphaFoldDB" id="A0A7T9I206"/>
<name>A0A7T9I206_9ARCH</name>
<accession>A0A7T9I206</accession>
<dbReference type="Proteomes" id="UP000596004">
    <property type="component" value="Chromosome"/>
</dbReference>
<proteinExistence type="predicted"/>
<keyword evidence="1" id="KW-0812">Transmembrane</keyword>
<organism evidence="2">
    <name type="scientific">Candidatus Iainarchaeum sp</name>
    <dbReference type="NCBI Taxonomy" id="3101447"/>
    <lineage>
        <taxon>Archaea</taxon>
        <taxon>Candidatus Iainarchaeota</taxon>
        <taxon>Candidatus Iainarchaeia</taxon>
        <taxon>Candidatus Iainarchaeales</taxon>
        <taxon>Candidatus Iainarchaeaceae</taxon>
        <taxon>Candidatus Iainarchaeum</taxon>
    </lineage>
</organism>